<keyword evidence="3" id="KW-1185">Reference proteome</keyword>
<dbReference type="InterPro" id="IPR006119">
    <property type="entry name" value="Resolv_N"/>
</dbReference>
<dbReference type="PANTHER" id="PTHR36172:SF1">
    <property type="entry name" value="RESOLVASE-RELATED"/>
    <property type="match status" value="1"/>
</dbReference>
<feature type="domain" description="Resolvase/invertase-type recombinase catalytic" evidence="1">
    <location>
        <begin position="53"/>
        <end position="192"/>
    </location>
</feature>
<name>A0A8J3IAY6_9CHLR</name>
<dbReference type="FunFam" id="3.40.50.1390:FF:000002">
    <property type="entry name" value="ORF1 in transposon ISC1904"/>
    <property type="match status" value="1"/>
</dbReference>
<dbReference type="EMBL" id="BNJF01000004">
    <property type="protein sequence ID" value="GHO48963.1"/>
    <property type="molecule type" value="Genomic_DNA"/>
</dbReference>
<sequence length="196" mass="22098">MSMKLSDYAKQHGVRYEAAWRWFRDGKIQGRQVGAHTILIDEPARTASPATATTVIYTCVSSAENKANLDTQAERLVAYCAARGYQVSKVVKEIGSGVNDNRPKFLALLADPKVGRIVIERKDRGTRFGFRYIETLLHTYGREIEVVNQAEHGTEDLLSDLTNIVYSFCVRLYGQRHAKRQTERLVQELEADHAPG</sequence>
<dbReference type="NCBIfam" id="NF033518">
    <property type="entry name" value="transpos_IS607"/>
    <property type="match status" value="1"/>
</dbReference>
<evidence type="ECO:0000313" key="2">
    <source>
        <dbReference type="EMBL" id="GHO48963.1"/>
    </source>
</evidence>
<proteinExistence type="predicted"/>
<dbReference type="Gene3D" id="3.40.50.1390">
    <property type="entry name" value="Resolvase, N-terminal catalytic domain"/>
    <property type="match status" value="1"/>
</dbReference>
<dbReference type="AlphaFoldDB" id="A0A8J3IAY6"/>
<gene>
    <name evidence="2" type="ORF">KSX_71260</name>
</gene>
<dbReference type="Gene3D" id="1.10.287.2170">
    <property type="match status" value="1"/>
</dbReference>
<accession>A0A8J3IAY6</accession>
<dbReference type="SUPFAM" id="SSF53041">
    <property type="entry name" value="Resolvase-like"/>
    <property type="match status" value="1"/>
</dbReference>
<dbReference type="InterPro" id="IPR036162">
    <property type="entry name" value="Resolvase-like_N_sf"/>
</dbReference>
<dbReference type="SMART" id="SM00857">
    <property type="entry name" value="Resolvase"/>
    <property type="match status" value="1"/>
</dbReference>
<dbReference type="PROSITE" id="PS51736">
    <property type="entry name" value="RECOMBINASES_3"/>
    <property type="match status" value="1"/>
</dbReference>
<protein>
    <recommendedName>
        <fullName evidence="1">Resolvase/invertase-type recombinase catalytic domain-containing protein</fullName>
    </recommendedName>
</protein>
<evidence type="ECO:0000259" key="1">
    <source>
        <dbReference type="PROSITE" id="PS51736"/>
    </source>
</evidence>
<dbReference type="CDD" id="cd03769">
    <property type="entry name" value="SR_IS607_transposase_like"/>
    <property type="match status" value="1"/>
</dbReference>
<evidence type="ECO:0000313" key="3">
    <source>
        <dbReference type="Proteomes" id="UP000612362"/>
    </source>
</evidence>
<dbReference type="GO" id="GO:0000150">
    <property type="term" value="F:DNA strand exchange activity"/>
    <property type="evidence" value="ECO:0007669"/>
    <property type="project" value="InterPro"/>
</dbReference>
<dbReference type="RefSeq" id="WP_220198097.1">
    <property type="nucleotide sequence ID" value="NZ_BNJF01000004.1"/>
</dbReference>
<reference evidence="2" key="1">
    <citation type="submission" date="2020-10" db="EMBL/GenBank/DDBJ databases">
        <title>Taxonomic study of unclassified bacteria belonging to the class Ktedonobacteria.</title>
        <authorList>
            <person name="Yabe S."/>
            <person name="Wang C.M."/>
            <person name="Zheng Y."/>
            <person name="Sakai Y."/>
            <person name="Cavaletti L."/>
            <person name="Monciardini P."/>
            <person name="Donadio S."/>
        </authorList>
    </citation>
    <scope>NUCLEOTIDE SEQUENCE</scope>
    <source>
        <strain evidence="2">SOSP1-1</strain>
    </source>
</reference>
<dbReference type="PANTHER" id="PTHR36172">
    <property type="match status" value="1"/>
</dbReference>
<dbReference type="Proteomes" id="UP000612362">
    <property type="component" value="Unassembled WGS sequence"/>
</dbReference>
<dbReference type="GO" id="GO:0003677">
    <property type="term" value="F:DNA binding"/>
    <property type="evidence" value="ECO:0007669"/>
    <property type="project" value="InterPro"/>
</dbReference>
<dbReference type="InterPro" id="IPR048046">
    <property type="entry name" value="Transpos_IS607"/>
</dbReference>
<comment type="caution">
    <text evidence="2">The sequence shown here is derived from an EMBL/GenBank/DDBJ whole genome shotgun (WGS) entry which is preliminary data.</text>
</comment>
<dbReference type="InterPro" id="IPR041718">
    <property type="entry name" value="IS607_transposase-like"/>
</dbReference>
<dbReference type="InterPro" id="IPR051491">
    <property type="entry name" value="Recombinase/Transposase-rel"/>
</dbReference>
<organism evidence="2 3">
    <name type="scientific">Ktedonospora formicarum</name>
    <dbReference type="NCBI Taxonomy" id="2778364"/>
    <lineage>
        <taxon>Bacteria</taxon>
        <taxon>Bacillati</taxon>
        <taxon>Chloroflexota</taxon>
        <taxon>Ktedonobacteria</taxon>
        <taxon>Ktedonobacterales</taxon>
        <taxon>Ktedonobacteraceae</taxon>
        <taxon>Ktedonospora</taxon>
    </lineage>
</organism>
<dbReference type="Pfam" id="PF00239">
    <property type="entry name" value="Resolvase"/>
    <property type="match status" value="1"/>
</dbReference>